<dbReference type="PANTHER" id="PTHR33085">
    <property type="entry name" value="OS12G0113100 PROTEIN-RELATED"/>
    <property type="match status" value="1"/>
</dbReference>
<proteinExistence type="predicted"/>
<dbReference type="Pfam" id="PF07893">
    <property type="entry name" value="DUF1668"/>
    <property type="match status" value="1"/>
</dbReference>
<dbReference type="AlphaFoldDB" id="A0A0Q3GNU7"/>
<evidence type="ECO:0000313" key="1">
    <source>
        <dbReference type="EMBL" id="KQK12109.1"/>
    </source>
</evidence>
<dbReference type="Gramene" id="KQK12109">
    <property type="protein sequence ID" value="KQK12109"/>
    <property type="gene ID" value="BRADI_1g01680v3"/>
</dbReference>
<reference evidence="1" key="2">
    <citation type="submission" date="2017-06" db="EMBL/GenBank/DDBJ databases">
        <title>WGS assembly of Brachypodium distachyon.</title>
        <authorList>
            <consortium name="The International Brachypodium Initiative"/>
            <person name="Lucas S."/>
            <person name="Harmon-Smith M."/>
            <person name="Lail K."/>
            <person name="Tice H."/>
            <person name="Grimwood J."/>
            <person name="Bruce D."/>
            <person name="Barry K."/>
            <person name="Shu S."/>
            <person name="Lindquist E."/>
            <person name="Wang M."/>
            <person name="Pitluck S."/>
            <person name="Vogel J.P."/>
            <person name="Garvin D.F."/>
            <person name="Mockler T.C."/>
            <person name="Schmutz J."/>
            <person name="Rokhsar D."/>
            <person name="Bevan M.W."/>
        </authorList>
    </citation>
    <scope>NUCLEOTIDE SEQUENCE</scope>
    <source>
        <strain evidence="1">Bd21</strain>
    </source>
</reference>
<dbReference type="Proteomes" id="UP000008810">
    <property type="component" value="Chromosome 1"/>
</dbReference>
<keyword evidence="3" id="KW-1185">Reference proteome</keyword>
<reference evidence="2" key="3">
    <citation type="submission" date="2018-08" db="UniProtKB">
        <authorList>
            <consortium name="EnsemblPlants"/>
        </authorList>
    </citation>
    <scope>IDENTIFICATION</scope>
    <source>
        <strain evidence="2">cv. Bd21</strain>
    </source>
</reference>
<dbReference type="EnsemblPlants" id="KQK12109">
    <property type="protein sequence ID" value="KQK12109"/>
    <property type="gene ID" value="BRADI_1g01680v3"/>
</dbReference>
<sequence>TIVERNASCYQNNSEEDDMGAVLIYDTETAAMVVSPRLPEGLGCGYQAAVAVGEKELYLLESEWSSPHARRQYGGLHCLSAADHNPGAGKDDDEKELVWGWRRPLSPSSPWRWNDKLVLPFLTEVNGIGAHAVVNRDVLVSVNEWPYPGGAPVATTFSFDTATWQWTRRGDWGMPVVGHAHYDGEMDAWVGLHVAGDIGDTDGRLCTGDLTAAPWPEWNVGKEKLFRVDELDAAAGWRHVSAKLVPMAPGKYCLMERLQPEGDDNDDKAGEEWLGDGDKRLLRLTAFRVERGEDGEPVATALRPARSYRVSRYNKDFDAQAFWM</sequence>
<name>A0A0Q3GNU7_BRADI</name>
<accession>A0A0Q3GNU7</accession>
<evidence type="ECO:0000313" key="2">
    <source>
        <dbReference type="EnsemblPlants" id="KQK12109"/>
    </source>
</evidence>
<feature type="non-terminal residue" evidence="1">
    <location>
        <position position="1"/>
    </location>
</feature>
<organism evidence="1">
    <name type="scientific">Brachypodium distachyon</name>
    <name type="common">Purple false brome</name>
    <name type="synonym">Trachynia distachya</name>
    <dbReference type="NCBI Taxonomy" id="15368"/>
    <lineage>
        <taxon>Eukaryota</taxon>
        <taxon>Viridiplantae</taxon>
        <taxon>Streptophyta</taxon>
        <taxon>Embryophyta</taxon>
        <taxon>Tracheophyta</taxon>
        <taxon>Spermatophyta</taxon>
        <taxon>Magnoliopsida</taxon>
        <taxon>Liliopsida</taxon>
        <taxon>Poales</taxon>
        <taxon>Poaceae</taxon>
        <taxon>BOP clade</taxon>
        <taxon>Pooideae</taxon>
        <taxon>Stipodae</taxon>
        <taxon>Brachypodieae</taxon>
        <taxon>Brachypodium</taxon>
    </lineage>
</organism>
<dbReference type="OrthoDB" id="693913at2759"/>
<dbReference type="InterPro" id="IPR012871">
    <property type="entry name" value="DUF1668_ORYSA"/>
</dbReference>
<dbReference type="EMBL" id="CM000880">
    <property type="protein sequence ID" value="KQK12109.1"/>
    <property type="molecule type" value="Genomic_DNA"/>
</dbReference>
<gene>
    <name evidence="1" type="ORF">BRADI_1g01680v3</name>
</gene>
<reference evidence="1 2" key="1">
    <citation type="journal article" date="2010" name="Nature">
        <title>Genome sequencing and analysis of the model grass Brachypodium distachyon.</title>
        <authorList>
            <consortium name="International Brachypodium Initiative"/>
        </authorList>
    </citation>
    <scope>NUCLEOTIDE SEQUENCE [LARGE SCALE GENOMIC DNA]</scope>
    <source>
        <strain evidence="1 2">Bd21</strain>
    </source>
</reference>
<evidence type="ECO:0000313" key="3">
    <source>
        <dbReference type="Proteomes" id="UP000008810"/>
    </source>
</evidence>
<dbReference type="InParanoid" id="A0A0Q3GNU7"/>
<dbReference type="PANTHER" id="PTHR33085:SF89">
    <property type="entry name" value="DUF1618 DOMAIN-CONTAINING PROTEIN"/>
    <property type="match status" value="1"/>
</dbReference>
<protein>
    <submittedName>
        <fullName evidence="1 2">Uncharacterized protein</fullName>
    </submittedName>
</protein>